<dbReference type="InterPro" id="IPR036390">
    <property type="entry name" value="WH_DNA-bd_sf"/>
</dbReference>
<keyword evidence="3" id="KW-0804">Transcription</keyword>
<dbReference type="KEGG" id="dfn:CVE23_00445"/>
<evidence type="ECO:0000256" key="2">
    <source>
        <dbReference type="ARBA" id="ARBA00023125"/>
    </source>
</evidence>
<dbReference type="GeneID" id="66562811"/>
<evidence type="ECO:0000256" key="1">
    <source>
        <dbReference type="ARBA" id="ARBA00023015"/>
    </source>
</evidence>
<keyword evidence="2" id="KW-0238">DNA-binding</keyword>
<organism evidence="4 5">
    <name type="scientific">Dickeya fangzhongdai</name>
    <dbReference type="NCBI Taxonomy" id="1778540"/>
    <lineage>
        <taxon>Bacteria</taxon>
        <taxon>Pseudomonadati</taxon>
        <taxon>Pseudomonadota</taxon>
        <taxon>Gammaproteobacteria</taxon>
        <taxon>Enterobacterales</taxon>
        <taxon>Pectobacteriaceae</taxon>
        <taxon>Dickeya</taxon>
    </lineage>
</organism>
<dbReference type="GO" id="GO:0003677">
    <property type="term" value="F:DNA binding"/>
    <property type="evidence" value="ECO:0007669"/>
    <property type="project" value="UniProtKB-KW"/>
</dbReference>
<protein>
    <submittedName>
        <fullName evidence="4">MarR family transcriptional regulator</fullName>
    </submittedName>
</protein>
<dbReference type="InterPro" id="IPR036388">
    <property type="entry name" value="WH-like_DNA-bd_sf"/>
</dbReference>
<dbReference type="OrthoDB" id="32523at2"/>
<evidence type="ECO:0000256" key="3">
    <source>
        <dbReference type="ARBA" id="ARBA00023163"/>
    </source>
</evidence>
<dbReference type="KEGG" id="ced:LH89_11835"/>
<evidence type="ECO:0000313" key="4">
    <source>
        <dbReference type="EMBL" id="ATZ92580.1"/>
    </source>
</evidence>
<dbReference type="InterPro" id="IPR000835">
    <property type="entry name" value="HTH_MarR-typ"/>
</dbReference>
<dbReference type="InterPro" id="IPR023187">
    <property type="entry name" value="Tscrpt_reg_MarR-type_CS"/>
</dbReference>
<dbReference type="PANTHER" id="PTHR42756:SF1">
    <property type="entry name" value="TRANSCRIPTIONAL REPRESSOR OF EMRAB OPERON"/>
    <property type="match status" value="1"/>
</dbReference>
<dbReference type="EMBL" id="CP025003">
    <property type="protein sequence ID" value="ATZ92580.1"/>
    <property type="molecule type" value="Genomic_DNA"/>
</dbReference>
<name>A0A2K8QIL7_9GAMM</name>
<dbReference type="PROSITE" id="PS01117">
    <property type="entry name" value="HTH_MARR_1"/>
    <property type="match status" value="1"/>
</dbReference>
<dbReference type="SMART" id="SM00347">
    <property type="entry name" value="HTH_MARR"/>
    <property type="match status" value="1"/>
</dbReference>
<dbReference type="RefSeq" id="WP_038663695.1">
    <property type="nucleotide sequence ID" value="NZ_BMJF01000014.1"/>
</dbReference>
<dbReference type="Pfam" id="PF01047">
    <property type="entry name" value="MarR"/>
    <property type="match status" value="1"/>
</dbReference>
<accession>A0A2K8QIL7</accession>
<dbReference type="Proteomes" id="UP000231901">
    <property type="component" value="Chromosome"/>
</dbReference>
<gene>
    <name evidence="4" type="ORF">CVE23_00445</name>
</gene>
<dbReference type="PANTHER" id="PTHR42756">
    <property type="entry name" value="TRANSCRIPTIONAL REGULATOR, MARR"/>
    <property type="match status" value="1"/>
</dbReference>
<reference evidence="5" key="1">
    <citation type="journal article" date="2018" name="Genome Announc.">
        <title>Complete genome sequence of a Dickeya fangzhongdai type strain causing bleeding canker of pear tree trunks.</title>
        <authorList>
            <person name="Zhao Y."/>
            <person name="Tian Y."/>
            <person name="Li X."/>
            <person name="Hu B."/>
        </authorList>
    </citation>
    <scope>NUCLEOTIDE SEQUENCE [LARGE SCALE GENOMIC DNA]</scope>
    <source>
        <strain evidence="5">DSM 101947</strain>
    </source>
</reference>
<evidence type="ECO:0000313" key="5">
    <source>
        <dbReference type="Proteomes" id="UP000231901"/>
    </source>
</evidence>
<keyword evidence="1" id="KW-0805">Transcription regulation</keyword>
<dbReference type="SUPFAM" id="SSF46785">
    <property type="entry name" value="Winged helix' DNA-binding domain"/>
    <property type="match status" value="1"/>
</dbReference>
<dbReference type="GO" id="GO:0003700">
    <property type="term" value="F:DNA-binding transcription factor activity"/>
    <property type="evidence" value="ECO:0007669"/>
    <property type="project" value="InterPro"/>
</dbReference>
<proteinExistence type="predicted"/>
<dbReference type="Gene3D" id="1.10.10.10">
    <property type="entry name" value="Winged helix-like DNA-binding domain superfamily/Winged helix DNA-binding domain"/>
    <property type="match status" value="1"/>
</dbReference>
<keyword evidence="5" id="KW-1185">Reference proteome</keyword>
<dbReference type="AlphaFoldDB" id="A0A2K8QIL7"/>
<dbReference type="PROSITE" id="PS50995">
    <property type="entry name" value="HTH_MARR_2"/>
    <property type="match status" value="1"/>
</dbReference>
<sequence>MARYLEVSDIVQQWRNERPDLDVEPMLVIGTLSRVSLLIDRALDKVFSKYKLSAREFDILATLRRRGAPYAISPSQIVNALMINNSTLTSRLDRLEQAGWLRRMPIEGDRRSVNIQLTDEGFALINRVVEEHVENERDILSPFSEEEKTQLRALLGRVEKHLVNNR</sequence>
<dbReference type="PRINTS" id="PR00598">
    <property type="entry name" value="HTHMARR"/>
</dbReference>